<evidence type="ECO:0000313" key="11">
    <source>
        <dbReference type="Proteomes" id="UP000541558"/>
    </source>
</evidence>
<evidence type="ECO:0000256" key="8">
    <source>
        <dbReference type="RuleBase" id="RU365004"/>
    </source>
</evidence>
<dbReference type="Gene3D" id="2.130.10.10">
    <property type="entry name" value="YVTN repeat-like/Quinoprotein amine dehydrogenase"/>
    <property type="match status" value="2"/>
</dbReference>
<dbReference type="PROSITE" id="PS50082">
    <property type="entry name" value="WD_REPEATS_2"/>
    <property type="match status" value="2"/>
</dbReference>
<protein>
    <recommendedName>
        <fullName evidence="2 8">DNA damage-binding protein CMR1</fullName>
    </recommendedName>
</protein>
<keyword evidence="11" id="KW-1185">Reference proteome</keyword>
<dbReference type="Pfam" id="PF00400">
    <property type="entry name" value="WD40"/>
    <property type="match status" value="1"/>
</dbReference>
<keyword evidence="3 7" id="KW-0853">WD repeat</keyword>
<dbReference type="InterPro" id="IPR019775">
    <property type="entry name" value="WD40_repeat_CS"/>
</dbReference>
<comment type="caution">
    <text evidence="10">The sequence shown here is derived from an EMBL/GenBank/DDBJ whole genome shotgun (WGS) entry which is preliminary data.</text>
</comment>
<name>A0A8H5B2V4_9AGAR</name>
<feature type="region of interest" description="Disordered" evidence="9">
    <location>
        <begin position="34"/>
        <end position="114"/>
    </location>
</feature>
<accession>A0A8H5B2V4</accession>
<dbReference type="SMART" id="SM00320">
    <property type="entry name" value="WD40"/>
    <property type="match status" value="5"/>
</dbReference>
<feature type="repeat" description="WD" evidence="7">
    <location>
        <begin position="337"/>
        <end position="379"/>
    </location>
</feature>
<dbReference type="PROSITE" id="PS00678">
    <property type="entry name" value="WD_REPEATS_1"/>
    <property type="match status" value="1"/>
</dbReference>
<dbReference type="GO" id="GO:2000001">
    <property type="term" value="P:regulation of DNA damage checkpoint"/>
    <property type="evidence" value="ECO:0007669"/>
    <property type="project" value="TreeGrafter"/>
</dbReference>
<sequence>MPKLSAYELEREANIARNKALLQELELKQAVASLPTKAKAKAASKPIQPAKREKRKREPEAEQPRRKSARLRKGAIDPDETPEERIKREREEEEERQREEEKRLREEEAKRIAQRPRHNKLDMVALIENGPAEIETLTKAFEAVPKSSVERTGDFDAYAFEDSKEDERALKDLRERMSKLVVHARAKVTMNRIYCAAYHPEVTKDLIFFGDRYGQLGIWDARAPADDDEEVEEGADREGGKYWRMQLHWPANAKSSISSIKMDPIDAHNIYTSSYDTTVRSLSFTTGQSREVFSTDSNNLVNCIDISPDGHEMWISDSQGWATQLDPREAKHRARSYALSDNKIGSISINPTRPHFIATASNSRFVKVWDVRKLSAMVAEMGDDTAATSDEERPSTIDFLGETVNEYMQSEAGKGGLRGEFLHGKSATAAYWDPRGRQIVSTSYDDTLRLWNLDGPSLDSKTAFKKFQPFSRISHNCQTGKWVSLLKATWTKNPDVYPYFTIANMNHALDIYSCKGDLVQQLADPRRITAVQAVTCSHPSIVERIATGNGSGRCVLWAPEDLE</sequence>
<evidence type="ECO:0000256" key="9">
    <source>
        <dbReference type="SAM" id="MobiDB-lite"/>
    </source>
</evidence>
<feature type="compositionally biased region" description="Basic and acidic residues" evidence="9">
    <location>
        <begin position="83"/>
        <end position="111"/>
    </location>
</feature>
<dbReference type="PANTHER" id="PTHR14773:SF0">
    <property type="entry name" value="WD REPEAT-CONTAINING PROTEIN 76"/>
    <property type="match status" value="1"/>
</dbReference>
<evidence type="ECO:0000256" key="7">
    <source>
        <dbReference type="PROSITE-ProRule" id="PRU00221"/>
    </source>
</evidence>
<dbReference type="PANTHER" id="PTHR14773">
    <property type="entry name" value="WD REPEAT-CONTAINING PROTEIN 76"/>
    <property type="match status" value="1"/>
</dbReference>
<dbReference type="GO" id="GO:0006974">
    <property type="term" value="P:DNA damage response"/>
    <property type="evidence" value="ECO:0007669"/>
    <property type="project" value="UniProtKB-KW"/>
</dbReference>
<evidence type="ECO:0000313" key="10">
    <source>
        <dbReference type="EMBL" id="KAF5315564.1"/>
    </source>
</evidence>
<keyword evidence="5 8" id="KW-0227">DNA damage</keyword>
<proteinExistence type="inferred from homology"/>
<dbReference type="AlphaFoldDB" id="A0A8H5B2V4"/>
<dbReference type="InterPro" id="IPR015943">
    <property type="entry name" value="WD40/YVTN_repeat-like_dom_sf"/>
</dbReference>
<feature type="repeat" description="WD" evidence="7">
    <location>
        <begin position="423"/>
        <end position="454"/>
    </location>
</feature>
<keyword evidence="4" id="KW-0677">Repeat</keyword>
<reference evidence="10 11" key="1">
    <citation type="journal article" date="2020" name="ISME J.">
        <title>Uncovering the hidden diversity of litter-decomposition mechanisms in mushroom-forming fungi.</title>
        <authorList>
            <person name="Floudas D."/>
            <person name="Bentzer J."/>
            <person name="Ahren D."/>
            <person name="Johansson T."/>
            <person name="Persson P."/>
            <person name="Tunlid A."/>
        </authorList>
    </citation>
    <scope>NUCLEOTIDE SEQUENCE [LARGE SCALE GENOMIC DNA]</scope>
    <source>
        <strain evidence="10 11">CBS 175.51</strain>
    </source>
</reference>
<dbReference type="OrthoDB" id="9890280at2759"/>
<evidence type="ECO:0000256" key="5">
    <source>
        <dbReference type="ARBA" id="ARBA00022763"/>
    </source>
</evidence>
<evidence type="ECO:0000256" key="2">
    <source>
        <dbReference type="ARBA" id="ARBA00021132"/>
    </source>
</evidence>
<dbReference type="PROSITE" id="PS50294">
    <property type="entry name" value="WD_REPEATS_REGION"/>
    <property type="match status" value="1"/>
</dbReference>
<evidence type="ECO:0000256" key="6">
    <source>
        <dbReference type="ARBA" id="ARBA00023125"/>
    </source>
</evidence>
<evidence type="ECO:0000256" key="4">
    <source>
        <dbReference type="ARBA" id="ARBA00022737"/>
    </source>
</evidence>
<feature type="compositionally biased region" description="Low complexity" evidence="9">
    <location>
        <begin position="35"/>
        <end position="49"/>
    </location>
</feature>
<dbReference type="EMBL" id="JAACJK010000220">
    <property type="protein sequence ID" value="KAF5315564.1"/>
    <property type="molecule type" value="Genomic_DNA"/>
</dbReference>
<dbReference type="SUPFAM" id="SSF50978">
    <property type="entry name" value="WD40 repeat-like"/>
    <property type="match status" value="1"/>
</dbReference>
<dbReference type="GO" id="GO:0005634">
    <property type="term" value="C:nucleus"/>
    <property type="evidence" value="ECO:0007669"/>
    <property type="project" value="TreeGrafter"/>
</dbReference>
<evidence type="ECO:0000256" key="3">
    <source>
        <dbReference type="ARBA" id="ARBA00022574"/>
    </source>
</evidence>
<gene>
    <name evidence="10" type="ORF">D9611_004739</name>
</gene>
<comment type="function">
    <text evidence="8">DNA-binding protein that binds to both single- and double-stranded DNA. Binds preferentially to UV-damaged DNA. May be involved in DNA-metabolic processes.</text>
</comment>
<dbReference type="Proteomes" id="UP000541558">
    <property type="component" value="Unassembled WGS sequence"/>
</dbReference>
<keyword evidence="6 8" id="KW-0238">DNA-binding</keyword>
<feature type="compositionally biased region" description="Basic and acidic residues" evidence="9">
    <location>
        <begin position="56"/>
        <end position="65"/>
    </location>
</feature>
<dbReference type="InterPro" id="IPR050853">
    <property type="entry name" value="WD_repeat_DNA-damage-binding"/>
</dbReference>
<organism evidence="10 11">
    <name type="scientific">Ephemerocybe angulata</name>
    <dbReference type="NCBI Taxonomy" id="980116"/>
    <lineage>
        <taxon>Eukaryota</taxon>
        <taxon>Fungi</taxon>
        <taxon>Dikarya</taxon>
        <taxon>Basidiomycota</taxon>
        <taxon>Agaricomycotina</taxon>
        <taxon>Agaricomycetes</taxon>
        <taxon>Agaricomycetidae</taxon>
        <taxon>Agaricales</taxon>
        <taxon>Agaricineae</taxon>
        <taxon>Psathyrellaceae</taxon>
        <taxon>Ephemerocybe</taxon>
    </lineage>
</organism>
<comment type="similarity">
    <text evidence="1 8">Belongs to the WD repeat DDB2/WDR76 family.</text>
</comment>
<evidence type="ECO:0000256" key="1">
    <source>
        <dbReference type="ARBA" id="ARBA00005434"/>
    </source>
</evidence>
<dbReference type="GO" id="GO:0003677">
    <property type="term" value="F:DNA binding"/>
    <property type="evidence" value="ECO:0007669"/>
    <property type="project" value="UniProtKB-UniRule"/>
</dbReference>
<dbReference type="InterPro" id="IPR001680">
    <property type="entry name" value="WD40_rpt"/>
</dbReference>
<dbReference type="InterPro" id="IPR036322">
    <property type="entry name" value="WD40_repeat_dom_sf"/>
</dbReference>